<dbReference type="AlphaFoldDB" id="A0A845BM07"/>
<sequence length="222" mass="24979">MMSAQPDTLCQQHCRLSRSGEAEHDELAAFVAQTFWQHYQARPDHFLPWLLGEADQQQIRAVLGVRLAEHAPLYLEQYLDESIEQRLAGALGRPVARSQLAEIGNLAAHDRQAGALIRMLVLTMQAAGRPWVVFTATRRLGKMLGHMGLQTVALTPADPTRLPLAQQQRWGSYYAQAPWVTLGLIEPSYQALAARLANQPHWTAWQHLAHNFAERLRLEANP</sequence>
<dbReference type="Pfam" id="PF12261">
    <property type="entry name" value="T_hemolysin"/>
    <property type="match status" value="1"/>
</dbReference>
<organism evidence="1 2">
    <name type="scientific">Craterilacuibacter sinensis</name>
    <dbReference type="NCBI Taxonomy" id="2686017"/>
    <lineage>
        <taxon>Bacteria</taxon>
        <taxon>Pseudomonadati</taxon>
        <taxon>Pseudomonadota</taxon>
        <taxon>Betaproteobacteria</taxon>
        <taxon>Neisseriales</taxon>
        <taxon>Neisseriaceae</taxon>
        <taxon>Craterilacuibacter</taxon>
    </lineage>
</organism>
<keyword evidence="2" id="KW-1185">Reference proteome</keyword>
<dbReference type="EMBL" id="WSSB01000011">
    <property type="protein sequence ID" value="MXR37687.1"/>
    <property type="molecule type" value="Genomic_DNA"/>
</dbReference>
<dbReference type="RefSeq" id="WP_220789456.1">
    <property type="nucleotide sequence ID" value="NZ_WSSB01000011.1"/>
</dbReference>
<protein>
    <submittedName>
        <fullName evidence="1">Thermostable hemolysin</fullName>
    </submittedName>
</protein>
<gene>
    <name evidence="1" type="ORF">GQF02_11955</name>
</gene>
<comment type="caution">
    <text evidence="1">The sequence shown here is derived from an EMBL/GenBank/DDBJ whole genome shotgun (WGS) entry which is preliminary data.</text>
</comment>
<dbReference type="Proteomes" id="UP000467214">
    <property type="component" value="Unassembled WGS sequence"/>
</dbReference>
<reference evidence="1 2" key="1">
    <citation type="submission" date="2019-12" db="EMBL/GenBank/DDBJ databases">
        <title>Neisseriaceae gen. nov. sp. Genome sequencing and assembly.</title>
        <authorList>
            <person name="Liu Z."/>
            <person name="Li A."/>
        </authorList>
    </citation>
    <scope>NUCLEOTIDE SEQUENCE [LARGE SCALE GENOMIC DNA]</scope>
    <source>
        <strain evidence="1 2">B2N2-7</strain>
    </source>
</reference>
<name>A0A845BM07_9NEIS</name>
<dbReference type="InterPro" id="IPR022050">
    <property type="entry name" value="T_hemolysin"/>
</dbReference>
<evidence type="ECO:0000313" key="1">
    <source>
        <dbReference type="EMBL" id="MXR37687.1"/>
    </source>
</evidence>
<accession>A0A845BM07</accession>
<evidence type="ECO:0000313" key="2">
    <source>
        <dbReference type="Proteomes" id="UP000467214"/>
    </source>
</evidence>
<proteinExistence type="predicted"/>